<feature type="compositionally biased region" description="Basic and acidic residues" evidence="1">
    <location>
        <begin position="80"/>
        <end position="104"/>
    </location>
</feature>
<dbReference type="EMBL" id="AP024169">
    <property type="protein sequence ID" value="BCN32932.1"/>
    <property type="molecule type" value="Genomic_DNA"/>
</dbReference>
<name>A0A7R7IES5_9FIRM</name>
<protein>
    <recommendedName>
        <fullName evidence="5">Pilus assembly protein</fullName>
    </recommendedName>
</protein>
<dbReference type="KEGG" id="ahb:bsdtb5_42270"/>
<gene>
    <name evidence="3" type="ORF">bsdtb5_42270</name>
</gene>
<sequence>MFYQKEKKASLTVEAALVLPVFLFMILTFLYFIQIFITYERVQSGITEVAKEASKYAYIYENMVEETKQNTESTNNTESTKNRSTNDNKIEDNNTKDKENTENDTKKDNITFIDNIYYKQRLKSYLDKRKCNFSTIENGMNGISFWYSSFLSEEEEVDVVAKYKVKFPVLIFRIKGFQMVQRVRVHAWTGYLREEDLNGSKEDGKEETVFITETGTVYHSSKNCTHLKLSIRRANYVELENLRNRGGGKYKECERCGVKGKESLDTVVYITDTGDRYHLDPVCSGLKRTILEIPLSEVGTRTPCRRCYKK</sequence>
<evidence type="ECO:0000313" key="4">
    <source>
        <dbReference type="Proteomes" id="UP000595897"/>
    </source>
</evidence>
<feature type="transmembrane region" description="Helical" evidence="2">
    <location>
        <begin position="12"/>
        <end position="33"/>
    </location>
</feature>
<evidence type="ECO:0000313" key="3">
    <source>
        <dbReference type="EMBL" id="BCN32932.1"/>
    </source>
</evidence>
<evidence type="ECO:0008006" key="5">
    <source>
        <dbReference type="Google" id="ProtNLM"/>
    </source>
</evidence>
<accession>A0A7R7IES5</accession>
<evidence type="ECO:0000256" key="1">
    <source>
        <dbReference type="SAM" id="MobiDB-lite"/>
    </source>
</evidence>
<dbReference type="Proteomes" id="UP000595897">
    <property type="component" value="Chromosome"/>
</dbReference>
<keyword evidence="4" id="KW-1185">Reference proteome</keyword>
<proteinExistence type="predicted"/>
<keyword evidence="2" id="KW-0812">Transmembrane</keyword>
<evidence type="ECO:0000256" key="2">
    <source>
        <dbReference type="SAM" id="Phobius"/>
    </source>
</evidence>
<reference evidence="3 4" key="1">
    <citation type="submission" date="2020-11" db="EMBL/GenBank/DDBJ databases">
        <title>Draft genome sequencing of a Lachnospiraceae strain isolated from anoxic soil subjected to BSD treatment.</title>
        <authorList>
            <person name="Uek A."/>
            <person name="Tonouchi A."/>
        </authorList>
    </citation>
    <scope>NUCLEOTIDE SEQUENCE [LARGE SCALE GENOMIC DNA]</scope>
    <source>
        <strain evidence="3 4">TB5</strain>
    </source>
</reference>
<keyword evidence="2" id="KW-1133">Transmembrane helix</keyword>
<feature type="compositionally biased region" description="Low complexity" evidence="1">
    <location>
        <begin position="70"/>
        <end position="79"/>
    </location>
</feature>
<dbReference type="AlphaFoldDB" id="A0A7R7IES5"/>
<dbReference type="RefSeq" id="WP_271713932.1">
    <property type="nucleotide sequence ID" value="NZ_AP024169.1"/>
</dbReference>
<feature type="region of interest" description="Disordered" evidence="1">
    <location>
        <begin position="68"/>
        <end position="104"/>
    </location>
</feature>
<keyword evidence="2" id="KW-0472">Membrane</keyword>
<organism evidence="3 4">
    <name type="scientific">Anaeromicropila herbilytica</name>
    <dbReference type="NCBI Taxonomy" id="2785025"/>
    <lineage>
        <taxon>Bacteria</taxon>
        <taxon>Bacillati</taxon>
        <taxon>Bacillota</taxon>
        <taxon>Clostridia</taxon>
        <taxon>Lachnospirales</taxon>
        <taxon>Lachnospiraceae</taxon>
        <taxon>Anaeromicropila</taxon>
    </lineage>
</organism>